<dbReference type="SUPFAM" id="SSF49723">
    <property type="entry name" value="Lipase/lipooxygenase domain (PLAT/LH2 domain)"/>
    <property type="match status" value="1"/>
</dbReference>
<dbReference type="EMBL" id="QGKX02001621">
    <property type="protein sequence ID" value="KAF3502277.1"/>
    <property type="molecule type" value="Genomic_DNA"/>
</dbReference>
<dbReference type="InterPro" id="IPR056657">
    <property type="entry name" value="DUF7755"/>
</dbReference>
<dbReference type="AlphaFoldDB" id="A0A8S9NKA3"/>
<sequence>FSGLYFLCAVRRLSSSSSTARVAATVMATESISLNPLSFATLTKDPSNQFRKRRNLSCRIRRSQFGAICSKTSDYQDYQSYARPLRLLPAEEVKVSTANPSLTVTESRSLYKVKLQTSNVFGSGISDMNARVLLCLIDDKGDSVLQTIPATLSSNDESFKFQRGSVDEFTFVLVKLLGVMCCSVFMFRPMESWRSELVGC</sequence>
<dbReference type="InterPro" id="IPR036392">
    <property type="entry name" value="PLAT/LH2_dom_sf"/>
</dbReference>
<gene>
    <name evidence="2" type="ORF">F2Q69_00041006</name>
</gene>
<feature type="domain" description="DUF7755" evidence="1">
    <location>
        <begin position="109"/>
        <end position="176"/>
    </location>
</feature>
<dbReference type="Proteomes" id="UP000712600">
    <property type="component" value="Unassembled WGS sequence"/>
</dbReference>
<comment type="caution">
    <text evidence="2">The sequence shown here is derived from an EMBL/GenBank/DDBJ whole genome shotgun (WGS) entry which is preliminary data.</text>
</comment>
<evidence type="ECO:0000259" key="1">
    <source>
        <dbReference type="Pfam" id="PF24938"/>
    </source>
</evidence>
<dbReference type="Gene3D" id="2.40.180.10">
    <property type="entry name" value="Catalase core domain"/>
    <property type="match status" value="1"/>
</dbReference>
<dbReference type="Pfam" id="PF24938">
    <property type="entry name" value="DUF7755"/>
    <property type="match status" value="1"/>
</dbReference>
<protein>
    <recommendedName>
        <fullName evidence="1">DUF7755 domain-containing protein</fullName>
    </recommendedName>
</protein>
<dbReference type="PANTHER" id="PTHR36330">
    <property type="entry name" value="LIPASE/LIPOOXYGENASE, PLAT/LH2 FAMILY PROTEIN"/>
    <property type="match status" value="1"/>
</dbReference>
<name>A0A8S9NKA3_BRACR</name>
<organism evidence="2 3">
    <name type="scientific">Brassica cretica</name>
    <name type="common">Mustard</name>
    <dbReference type="NCBI Taxonomy" id="69181"/>
    <lineage>
        <taxon>Eukaryota</taxon>
        <taxon>Viridiplantae</taxon>
        <taxon>Streptophyta</taxon>
        <taxon>Embryophyta</taxon>
        <taxon>Tracheophyta</taxon>
        <taxon>Spermatophyta</taxon>
        <taxon>Magnoliopsida</taxon>
        <taxon>eudicotyledons</taxon>
        <taxon>Gunneridae</taxon>
        <taxon>Pentapetalae</taxon>
        <taxon>rosids</taxon>
        <taxon>malvids</taxon>
        <taxon>Brassicales</taxon>
        <taxon>Brassicaceae</taxon>
        <taxon>Brassiceae</taxon>
        <taxon>Brassica</taxon>
    </lineage>
</organism>
<feature type="non-terminal residue" evidence="2">
    <location>
        <position position="200"/>
    </location>
</feature>
<reference evidence="2" key="1">
    <citation type="submission" date="2019-12" db="EMBL/GenBank/DDBJ databases">
        <title>Genome sequencing and annotation of Brassica cretica.</title>
        <authorList>
            <person name="Studholme D.J."/>
            <person name="Sarris P."/>
        </authorList>
    </citation>
    <scope>NUCLEOTIDE SEQUENCE</scope>
    <source>
        <strain evidence="2">PFS-109/04</strain>
        <tissue evidence="2">Leaf</tissue>
    </source>
</reference>
<proteinExistence type="predicted"/>
<evidence type="ECO:0000313" key="2">
    <source>
        <dbReference type="EMBL" id="KAF3502277.1"/>
    </source>
</evidence>
<dbReference type="PANTHER" id="PTHR36330:SF2">
    <property type="entry name" value="LIPASE_LIPOOXYGENASE, PLAT_LH2 FAMILY PROTEIN"/>
    <property type="match status" value="1"/>
</dbReference>
<accession>A0A8S9NKA3</accession>
<evidence type="ECO:0000313" key="3">
    <source>
        <dbReference type="Proteomes" id="UP000712600"/>
    </source>
</evidence>